<organism evidence="2 3">
    <name type="scientific">Aureobasidium melanogenum</name>
    <name type="common">Aureobasidium pullulans var. melanogenum</name>
    <dbReference type="NCBI Taxonomy" id="46634"/>
    <lineage>
        <taxon>Eukaryota</taxon>
        <taxon>Fungi</taxon>
        <taxon>Dikarya</taxon>
        <taxon>Ascomycota</taxon>
        <taxon>Pezizomycotina</taxon>
        <taxon>Dothideomycetes</taxon>
        <taxon>Dothideomycetidae</taxon>
        <taxon>Dothideales</taxon>
        <taxon>Saccotheciaceae</taxon>
        <taxon>Aureobasidium</taxon>
    </lineage>
</organism>
<sequence>MYISSMSSALENNCGKARYCLMMFWAVIRVIVATVSYLVIPCARHSSISCWASPSPKVSRPVVFGGVWLHSSGTPLTITIILHFAFGEEPHRSVDEHIAWSTVPVNHGIDATFRIGRNDAEIRDAADVLTDSKLCRMVKQQPIDEGYQRCTLTADRLLSHPEICDCRDACDARYDCSFT</sequence>
<keyword evidence="1" id="KW-1133">Transmembrane helix</keyword>
<evidence type="ECO:0000313" key="3">
    <source>
        <dbReference type="Proteomes" id="UP000779574"/>
    </source>
</evidence>
<name>A0A9P8EZF3_AURME</name>
<comment type="caution">
    <text evidence="2">The sequence shown here is derived from an EMBL/GenBank/DDBJ whole genome shotgun (WGS) entry which is preliminary data.</text>
</comment>
<protein>
    <submittedName>
        <fullName evidence="2">UPF0075 family protein</fullName>
    </submittedName>
</protein>
<dbReference type="EMBL" id="JAHFXF010000001">
    <property type="protein sequence ID" value="KAG9701419.1"/>
    <property type="molecule type" value="Genomic_DNA"/>
</dbReference>
<feature type="transmembrane region" description="Helical" evidence="1">
    <location>
        <begin position="21"/>
        <end position="40"/>
    </location>
</feature>
<dbReference type="Proteomes" id="UP000779574">
    <property type="component" value="Unassembled WGS sequence"/>
</dbReference>
<feature type="non-terminal residue" evidence="2">
    <location>
        <position position="179"/>
    </location>
</feature>
<dbReference type="AlphaFoldDB" id="A0A9P8EZF3"/>
<reference evidence="2" key="1">
    <citation type="journal article" date="2021" name="J Fungi (Basel)">
        <title>Virulence traits and population genomics of the black yeast Aureobasidium melanogenum.</title>
        <authorList>
            <person name="Cernosa A."/>
            <person name="Sun X."/>
            <person name="Gostincar C."/>
            <person name="Fang C."/>
            <person name="Gunde-Cimerman N."/>
            <person name="Song Z."/>
        </authorList>
    </citation>
    <scope>NUCLEOTIDE SEQUENCE</scope>
    <source>
        <strain evidence="2">EXF-9911</strain>
    </source>
</reference>
<evidence type="ECO:0000256" key="1">
    <source>
        <dbReference type="SAM" id="Phobius"/>
    </source>
</evidence>
<gene>
    <name evidence="2" type="ORF">KCU76_g8</name>
</gene>
<keyword evidence="1" id="KW-0472">Membrane</keyword>
<evidence type="ECO:0000313" key="2">
    <source>
        <dbReference type="EMBL" id="KAG9701419.1"/>
    </source>
</evidence>
<keyword evidence="1" id="KW-0812">Transmembrane</keyword>
<accession>A0A9P8EZF3</accession>
<reference evidence="2" key="2">
    <citation type="submission" date="2021-08" db="EMBL/GenBank/DDBJ databases">
        <authorList>
            <person name="Gostincar C."/>
            <person name="Sun X."/>
            <person name="Song Z."/>
            <person name="Gunde-Cimerman N."/>
        </authorList>
    </citation>
    <scope>NUCLEOTIDE SEQUENCE</scope>
    <source>
        <strain evidence="2">EXF-9911</strain>
    </source>
</reference>
<proteinExistence type="predicted"/>